<keyword evidence="6 7" id="KW-0472">Membrane</keyword>
<feature type="region of interest" description="Disordered" evidence="8">
    <location>
        <begin position="1"/>
        <end position="22"/>
    </location>
</feature>
<proteinExistence type="inferred from homology"/>
<feature type="domain" description="ABC transmembrane type-1" evidence="9">
    <location>
        <begin position="92"/>
        <end position="309"/>
    </location>
</feature>
<keyword evidence="4 7" id="KW-0812">Transmembrane</keyword>
<evidence type="ECO:0000256" key="3">
    <source>
        <dbReference type="ARBA" id="ARBA00022475"/>
    </source>
</evidence>
<organism evidence="10 11">
    <name type="scientific">Clavibacter michiganensis</name>
    <dbReference type="NCBI Taxonomy" id="28447"/>
    <lineage>
        <taxon>Bacteria</taxon>
        <taxon>Bacillati</taxon>
        <taxon>Actinomycetota</taxon>
        <taxon>Actinomycetes</taxon>
        <taxon>Micrococcales</taxon>
        <taxon>Microbacteriaceae</taxon>
        <taxon>Clavibacter</taxon>
    </lineage>
</organism>
<comment type="subcellular location">
    <subcellularLocation>
        <location evidence="1 7">Cell membrane</location>
        <topology evidence="1 7">Multi-pass membrane protein</topology>
    </subcellularLocation>
</comment>
<evidence type="ECO:0000256" key="4">
    <source>
        <dbReference type="ARBA" id="ARBA00022692"/>
    </source>
</evidence>
<dbReference type="InterPro" id="IPR035906">
    <property type="entry name" value="MetI-like_sf"/>
</dbReference>
<accession>A0A251YI74</accession>
<feature type="compositionally biased region" description="Low complexity" evidence="8">
    <location>
        <begin position="1"/>
        <end position="18"/>
    </location>
</feature>
<keyword evidence="3" id="KW-1003">Cell membrane</keyword>
<evidence type="ECO:0000256" key="1">
    <source>
        <dbReference type="ARBA" id="ARBA00004651"/>
    </source>
</evidence>
<protein>
    <submittedName>
        <fullName evidence="10">Inner membrane ABC transporter permease protein YcjO</fullName>
    </submittedName>
</protein>
<keyword evidence="11" id="KW-1185">Reference proteome</keyword>
<feature type="transmembrane region" description="Helical" evidence="7">
    <location>
        <begin position="227"/>
        <end position="250"/>
    </location>
</feature>
<evidence type="ECO:0000256" key="5">
    <source>
        <dbReference type="ARBA" id="ARBA00022989"/>
    </source>
</evidence>
<evidence type="ECO:0000313" key="10">
    <source>
        <dbReference type="EMBL" id="OUE23778.1"/>
    </source>
</evidence>
<dbReference type="RefSeq" id="WP_241534089.1">
    <property type="nucleotide sequence ID" value="NZ_MDJZ01000017.1"/>
</dbReference>
<dbReference type="GO" id="GO:0005886">
    <property type="term" value="C:plasma membrane"/>
    <property type="evidence" value="ECO:0007669"/>
    <property type="project" value="UniProtKB-SubCell"/>
</dbReference>
<dbReference type="Gene3D" id="1.10.3720.10">
    <property type="entry name" value="MetI-like"/>
    <property type="match status" value="1"/>
</dbReference>
<gene>
    <name evidence="10" type="primary">ycjO_3</name>
    <name evidence="10" type="ORF">BFL37_14035</name>
</gene>
<dbReference type="AlphaFoldDB" id="A0A251YI74"/>
<feature type="transmembrane region" description="Helical" evidence="7">
    <location>
        <begin position="30"/>
        <end position="51"/>
    </location>
</feature>
<reference evidence="10 11" key="1">
    <citation type="submission" date="2016-08" db="EMBL/GenBank/DDBJ databases">
        <title>Genome sequence of Clavibacter michiganensis spp strain CFBP8019.</title>
        <authorList>
            <person name="Thapa S.P."/>
            <person name="Coaker G."/>
            <person name="Jacques M.-A."/>
        </authorList>
    </citation>
    <scope>NUCLEOTIDE SEQUENCE [LARGE SCALE GENOMIC DNA]</scope>
    <source>
        <strain evidence="10">CFBP8019</strain>
    </source>
</reference>
<dbReference type="SUPFAM" id="SSF161098">
    <property type="entry name" value="MetI-like"/>
    <property type="match status" value="1"/>
</dbReference>
<evidence type="ECO:0000313" key="11">
    <source>
        <dbReference type="Proteomes" id="UP000195101"/>
    </source>
</evidence>
<dbReference type="InterPro" id="IPR000515">
    <property type="entry name" value="MetI-like"/>
</dbReference>
<evidence type="ECO:0000256" key="6">
    <source>
        <dbReference type="ARBA" id="ARBA00023136"/>
    </source>
</evidence>
<comment type="caution">
    <text evidence="10">The sequence shown here is derived from an EMBL/GenBank/DDBJ whole genome shotgun (WGS) entry which is preliminary data.</text>
</comment>
<dbReference type="PROSITE" id="PS50928">
    <property type="entry name" value="ABC_TM1"/>
    <property type="match status" value="1"/>
</dbReference>
<dbReference type="PANTHER" id="PTHR43227:SF8">
    <property type="entry name" value="DIACETYLCHITOBIOSE UPTAKE SYSTEM PERMEASE PROTEIN DASB"/>
    <property type="match status" value="1"/>
</dbReference>
<evidence type="ECO:0000256" key="2">
    <source>
        <dbReference type="ARBA" id="ARBA00022448"/>
    </source>
</evidence>
<dbReference type="CDD" id="cd06261">
    <property type="entry name" value="TM_PBP2"/>
    <property type="match status" value="1"/>
</dbReference>
<dbReference type="GO" id="GO:0055085">
    <property type="term" value="P:transmembrane transport"/>
    <property type="evidence" value="ECO:0007669"/>
    <property type="project" value="InterPro"/>
</dbReference>
<dbReference type="PANTHER" id="PTHR43227">
    <property type="entry name" value="BLL4140 PROTEIN"/>
    <property type="match status" value="1"/>
</dbReference>
<feature type="transmembrane region" description="Helical" evidence="7">
    <location>
        <begin position="95"/>
        <end position="118"/>
    </location>
</feature>
<dbReference type="EMBL" id="MDJZ01000017">
    <property type="protein sequence ID" value="OUE23778.1"/>
    <property type="molecule type" value="Genomic_DNA"/>
</dbReference>
<dbReference type="InterPro" id="IPR050809">
    <property type="entry name" value="UgpAE/MalFG_permease"/>
</dbReference>
<dbReference type="Pfam" id="PF00528">
    <property type="entry name" value="BPD_transp_1"/>
    <property type="match status" value="1"/>
</dbReference>
<feature type="transmembrane region" description="Helical" evidence="7">
    <location>
        <begin position="130"/>
        <end position="151"/>
    </location>
</feature>
<dbReference type="Proteomes" id="UP000195101">
    <property type="component" value="Unassembled WGS sequence"/>
</dbReference>
<sequence length="320" mass="34364">MSAVLSTSTSTPSPAPALEAPRSPRTERRLAWVLVLPAMAIVAVGLGYPLARQVIMSFQRFGLAQQFGQAPELVWLDNYAQVLGDPAFWASLGRSVGFCLACAAATVVVGTAGAMLLTQVRRSIAVSVQIVMLVAWAMPVLSSLQVFQLLFDPRSGVVGYVLGRLGAEGMVGYNWLSDPVTFFVVAGLLITWMSVPLVVFMVYASVTQLDESMMEAAQLDGADGRQRFVHIVAPSVAPVLLLVSLLQVIWDLRVFTQIHILQQSSGITDQTNVLGTFVYQIGLSGGNYGVASAAAMVMLAVSLLLTWRYIRALLTEGDGR</sequence>
<keyword evidence="2 7" id="KW-0813">Transport</keyword>
<comment type="similarity">
    <text evidence="7">Belongs to the binding-protein-dependent transport system permease family.</text>
</comment>
<feature type="transmembrane region" description="Helical" evidence="7">
    <location>
        <begin position="288"/>
        <end position="310"/>
    </location>
</feature>
<evidence type="ECO:0000256" key="7">
    <source>
        <dbReference type="RuleBase" id="RU363032"/>
    </source>
</evidence>
<feature type="transmembrane region" description="Helical" evidence="7">
    <location>
        <begin position="180"/>
        <end position="206"/>
    </location>
</feature>
<evidence type="ECO:0000259" key="9">
    <source>
        <dbReference type="PROSITE" id="PS50928"/>
    </source>
</evidence>
<name>A0A251YI74_9MICO</name>
<evidence type="ECO:0000256" key="8">
    <source>
        <dbReference type="SAM" id="MobiDB-lite"/>
    </source>
</evidence>
<keyword evidence="5 7" id="KW-1133">Transmembrane helix</keyword>